<keyword evidence="4 7" id="KW-0547">Nucleotide-binding</keyword>
<dbReference type="InterPro" id="IPR014721">
    <property type="entry name" value="Ribsml_uS5_D2-typ_fold_subgr"/>
</dbReference>
<comment type="pathway">
    <text evidence="7">Amino-acid biosynthesis; L-threonine biosynthesis; L-threonine from L-aspartate: step 4/5.</text>
</comment>
<proteinExistence type="inferred from homology"/>
<dbReference type="Proteomes" id="UP001258181">
    <property type="component" value="Unassembled WGS sequence"/>
</dbReference>
<evidence type="ECO:0000256" key="3">
    <source>
        <dbReference type="ARBA" id="ARBA00022697"/>
    </source>
</evidence>
<dbReference type="Pfam" id="PF08544">
    <property type="entry name" value="GHMP_kinases_C"/>
    <property type="match status" value="1"/>
</dbReference>
<organism evidence="11 12">
    <name type="scientific">Fictibacillus barbaricus</name>
    <dbReference type="NCBI Taxonomy" id="182136"/>
    <lineage>
        <taxon>Bacteria</taxon>
        <taxon>Bacillati</taxon>
        <taxon>Bacillota</taxon>
        <taxon>Bacilli</taxon>
        <taxon>Bacillales</taxon>
        <taxon>Fictibacillaceae</taxon>
        <taxon>Fictibacillus</taxon>
    </lineage>
</organism>
<comment type="similarity">
    <text evidence="7">Belongs to the GHMP kinase family. Homoserine kinase subfamily.</text>
</comment>
<evidence type="ECO:0000256" key="4">
    <source>
        <dbReference type="ARBA" id="ARBA00022741"/>
    </source>
</evidence>
<dbReference type="GO" id="GO:0004413">
    <property type="term" value="F:homoserine kinase activity"/>
    <property type="evidence" value="ECO:0007669"/>
    <property type="project" value="UniProtKB-EC"/>
</dbReference>
<dbReference type="InterPro" id="IPR020568">
    <property type="entry name" value="Ribosomal_Su5_D2-typ_SF"/>
</dbReference>
<sequence length="305" mass="33378">MFNESFSIHVPASSANLGPGFDSVGLAINRYLTVYVEPSKTWQTRFLGTELNMLNNEDENLITKAAHFTADQYGKTLPPCRLEVQSNFPLSKGLGSSATAIVAGVEIANILLDLQLSKKTKALLASRLEKHPDNVIPAIYGGLTISYFNGDELETVHVPDVAVELIVAIPDHELYTKQARESLPNLLPFNKAVEASAISNVLVASLIKNNWKKAAAMMNRDLFHEPFRSKWVPFYDELKTTAVSLGAYGAAISGSGPSIVCFTPHQKAASITEQLSLLFPQYRFETVFPDRKGVHVEKTVSVSAV</sequence>
<keyword evidence="7" id="KW-0963">Cytoplasm</keyword>
<dbReference type="PRINTS" id="PR00958">
    <property type="entry name" value="HOMSERKINASE"/>
</dbReference>
<feature type="domain" description="GHMP kinase N-terminal" evidence="9">
    <location>
        <begin position="60"/>
        <end position="142"/>
    </location>
</feature>
<protein>
    <recommendedName>
        <fullName evidence="7 8">Homoserine kinase</fullName>
        <shortName evidence="7">HK</shortName>
        <shortName evidence="7">HSK</shortName>
        <ecNumber evidence="7 8">2.7.1.39</ecNumber>
    </recommendedName>
</protein>
<feature type="binding site" evidence="7">
    <location>
        <begin position="89"/>
        <end position="99"/>
    </location>
    <ligand>
        <name>ATP</name>
        <dbReference type="ChEBI" id="CHEBI:30616"/>
    </ligand>
</feature>
<dbReference type="SUPFAM" id="SSF55060">
    <property type="entry name" value="GHMP Kinase, C-terminal domain"/>
    <property type="match status" value="1"/>
</dbReference>
<accession>A0ABU1U0K2</accession>
<dbReference type="PIRSF" id="PIRSF000676">
    <property type="entry name" value="Homoser_kin"/>
    <property type="match status" value="1"/>
</dbReference>
<evidence type="ECO:0000256" key="1">
    <source>
        <dbReference type="ARBA" id="ARBA00022605"/>
    </source>
</evidence>
<keyword evidence="5 7" id="KW-0418">Kinase</keyword>
<evidence type="ECO:0000259" key="10">
    <source>
        <dbReference type="Pfam" id="PF08544"/>
    </source>
</evidence>
<keyword evidence="1 7" id="KW-0028">Amino-acid biosynthesis</keyword>
<dbReference type="InterPro" id="IPR006204">
    <property type="entry name" value="GHMP_kinase_N_dom"/>
</dbReference>
<evidence type="ECO:0000313" key="11">
    <source>
        <dbReference type="EMBL" id="MDR7072993.1"/>
    </source>
</evidence>
<feature type="domain" description="GHMP kinase C-terminal" evidence="10">
    <location>
        <begin position="203"/>
        <end position="276"/>
    </location>
</feature>
<dbReference type="SUPFAM" id="SSF54211">
    <property type="entry name" value="Ribosomal protein S5 domain 2-like"/>
    <property type="match status" value="1"/>
</dbReference>
<evidence type="ECO:0000256" key="6">
    <source>
        <dbReference type="ARBA" id="ARBA00022840"/>
    </source>
</evidence>
<dbReference type="InterPro" id="IPR000870">
    <property type="entry name" value="Homoserine_kinase"/>
</dbReference>
<keyword evidence="6 7" id="KW-0067">ATP-binding</keyword>
<dbReference type="Gene3D" id="3.30.70.890">
    <property type="entry name" value="GHMP kinase, C-terminal domain"/>
    <property type="match status" value="1"/>
</dbReference>
<dbReference type="HAMAP" id="MF_00384">
    <property type="entry name" value="Homoser_kinase"/>
    <property type="match status" value="1"/>
</dbReference>
<keyword evidence="2 7" id="KW-0808">Transferase</keyword>
<dbReference type="Pfam" id="PF00288">
    <property type="entry name" value="GHMP_kinases_N"/>
    <property type="match status" value="1"/>
</dbReference>
<gene>
    <name evidence="7" type="primary">thrB</name>
    <name evidence="11" type="ORF">J2X07_001979</name>
</gene>
<evidence type="ECO:0000259" key="9">
    <source>
        <dbReference type="Pfam" id="PF00288"/>
    </source>
</evidence>
<comment type="catalytic activity">
    <reaction evidence="7">
        <text>L-homoserine + ATP = O-phospho-L-homoserine + ADP + H(+)</text>
        <dbReference type="Rhea" id="RHEA:13985"/>
        <dbReference type="ChEBI" id="CHEBI:15378"/>
        <dbReference type="ChEBI" id="CHEBI:30616"/>
        <dbReference type="ChEBI" id="CHEBI:57476"/>
        <dbReference type="ChEBI" id="CHEBI:57590"/>
        <dbReference type="ChEBI" id="CHEBI:456216"/>
        <dbReference type="EC" id="2.7.1.39"/>
    </reaction>
</comment>
<reference evidence="11 12" key="1">
    <citation type="submission" date="2023-07" db="EMBL/GenBank/DDBJ databases">
        <title>Sorghum-associated microbial communities from plants grown in Nebraska, USA.</title>
        <authorList>
            <person name="Schachtman D."/>
        </authorList>
    </citation>
    <scope>NUCLEOTIDE SEQUENCE [LARGE SCALE GENOMIC DNA]</scope>
    <source>
        <strain evidence="11 12">BE211</strain>
    </source>
</reference>
<evidence type="ECO:0000256" key="5">
    <source>
        <dbReference type="ARBA" id="ARBA00022777"/>
    </source>
</evidence>
<evidence type="ECO:0000256" key="2">
    <source>
        <dbReference type="ARBA" id="ARBA00022679"/>
    </source>
</evidence>
<dbReference type="EC" id="2.7.1.39" evidence="7 8"/>
<dbReference type="RefSeq" id="WP_310258399.1">
    <property type="nucleotide sequence ID" value="NZ_JAVDWA010000003.1"/>
</dbReference>
<comment type="caution">
    <text evidence="11">The sequence shown here is derived from an EMBL/GenBank/DDBJ whole genome shotgun (WGS) entry which is preliminary data.</text>
</comment>
<dbReference type="PANTHER" id="PTHR20861:SF1">
    <property type="entry name" value="HOMOSERINE KINASE"/>
    <property type="match status" value="1"/>
</dbReference>
<comment type="subcellular location">
    <subcellularLocation>
        <location evidence="7">Cytoplasm</location>
    </subcellularLocation>
</comment>
<evidence type="ECO:0000256" key="7">
    <source>
        <dbReference type="HAMAP-Rule" id="MF_00384"/>
    </source>
</evidence>
<dbReference type="InterPro" id="IPR036554">
    <property type="entry name" value="GHMP_kinase_C_sf"/>
</dbReference>
<dbReference type="Gene3D" id="3.30.230.10">
    <property type="match status" value="1"/>
</dbReference>
<dbReference type="EMBL" id="JAVDWA010000003">
    <property type="protein sequence ID" value="MDR7072993.1"/>
    <property type="molecule type" value="Genomic_DNA"/>
</dbReference>
<comment type="function">
    <text evidence="7">Catalyzes the ATP-dependent phosphorylation of L-homoserine to L-homoserine phosphate.</text>
</comment>
<dbReference type="PANTHER" id="PTHR20861">
    <property type="entry name" value="HOMOSERINE/4-DIPHOSPHOCYTIDYL-2-C-METHYL-D-ERYTHRITOL KINASE"/>
    <property type="match status" value="1"/>
</dbReference>
<dbReference type="NCBIfam" id="TIGR00191">
    <property type="entry name" value="thrB"/>
    <property type="match status" value="1"/>
</dbReference>
<name>A0ABU1U0K2_9BACL</name>
<keyword evidence="3 7" id="KW-0791">Threonine biosynthesis</keyword>
<evidence type="ECO:0000256" key="8">
    <source>
        <dbReference type="NCBIfam" id="TIGR00191"/>
    </source>
</evidence>
<keyword evidence="12" id="KW-1185">Reference proteome</keyword>
<evidence type="ECO:0000313" key="12">
    <source>
        <dbReference type="Proteomes" id="UP001258181"/>
    </source>
</evidence>
<dbReference type="InterPro" id="IPR013750">
    <property type="entry name" value="GHMP_kinase_C_dom"/>
</dbReference>